<dbReference type="AlphaFoldDB" id="A0A0G0UPK3"/>
<reference evidence="2 3" key="1">
    <citation type="journal article" date="2015" name="Nature">
        <title>rRNA introns, odd ribosomes, and small enigmatic genomes across a large radiation of phyla.</title>
        <authorList>
            <person name="Brown C.T."/>
            <person name="Hug L.A."/>
            <person name="Thomas B.C."/>
            <person name="Sharon I."/>
            <person name="Castelle C.J."/>
            <person name="Singh A."/>
            <person name="Wilkins M.J."/>
            <person name="Williams K.H."/>
            <person name="Banfield J.F."/>
        </authorList>
    </citation>
    <scope>NUCLEOTIDE SEQUENCE [LARGE SCALE GENOMIC DNA]</scope>
</reference>
<evidence type="ECO:0000256" key="1">
    <source>
        <dbReference type="SAM" id="MobiDB-lite"/>
    </source>
</evidence>
<evidence type="ECO:0000313" key="3">
    <source>
        <dbReference type="Proteomes" id="UP000034275"/>
    </source>
</evidence>
<evidence type="ECO:0000313" key="2">
    <source>
        <dbReference type="EMBL" id="KKR89421.1"/>
    </source>
</evidence>
<sequence>MTNKRTEKAKEPSNQPSTGQGGVVPKIPTLNFGPKKPSIFSGNKGFSPKGNPRGKFNQATFHTQHKGGPSGGK</sequence>
<accession>A0A0G0UPK3</accession>
<dbReference type="EMBL" id="LCAL01000037">
    <property type="protein sequence ID" value="KKR89421.1"/>
    <property type="molecule type" value="Genomic_DNA"/>
</dbReference>
<proteinExistence type="predicted"/>
<name>A0A0G0UPK3_9BACT</name>
<organism evidence="2 3">
    <name type="scientific">Candidatus Woesebacteria bacterium GW2011_GWD1_41_12</name>
    <dbReference type="NCBI Taxonomy" id="1618593"/>
    <lineage>
        <taxon>Bacteria</taxon>
        <taxon>Candidatus Woeseibacteriota</taxon>
    </lineage>
</organism>
<dbReference type="Proteomes" id="UP000034275">
    <property type="component" value="Unassembled WGS sequence"/>
</dbReference>
<feature type="region of interest" description="Disordered" evidence="1">
    <location>
        <begin position="1"/>
        <end position="73"/>
    </location>
</feature>
<gene>
    <name evidence="2" type="ORF">UU39_C0037G0006</name>
</gene>
<comment type="caution">
    <text evidence="2">The sequence shown here is derived from an EMBL/GenBank/DDBJ whole genome shotgun (WGS) entry which is preliminary data.</text>
</comment>
<protein>
    <submittedName>
        <fullName evidence="2">Uncharacterized protein</fullName>
    </submittedName>
</protein>
<feature type="compositionally biased region" description="Basic and acidic residues" evidence="1">
    <location>
        <begin position="1"/>
        <end position="11"/>
    </location>
</feature>